<keyword evidence="8 21" id="KW-0812">Transmembrane</keyword>
<dbReference type="PANTHER" id="PTHR46420:SF1">
    <property type="entry name" value="BETA-1,4-GLUCURONYLTRANSFERASE 1"/>
    <property type="match status" value="1"/>
</dbReference>
<reference evidence="22" key="1">
    <citation type="journal article" date="2023" name="Mol. Biol. Evol.">
        <title>Third-Generation Sequencing Reveals the Adaptive Role of the Epigenome in Three Deep-Sea Polychaetes.</title>
        <authorList>
            <person name="Perez M."/>
            <person name="Aroh O."/>
            <person name="Sun Y."/>
            <person name="Lan Y."/>
            <person name="Juniper S.K."/>
            <person name="Young C.R."/>
            <person name="Angers B."/>
            <person name="Qian P.Y."/>
        </authorList>
    </citation>
    <scope>NUCLEOTIDE SEQUENCE</scope>
    <source>
        <strain evidence="22">R07B-5</strain>
    </source>
</reference>
<evidence type="ECO:0000256" key="2">
    <source>
        <dbReference type="ARBA" id="ARBA00004323"/>
    </source>
</evidence>
<keyword evidence="7" id="KW-0808">Transferase</keyword>
<evidence type="ECO:0000313" key="23">
    <source>
        <dbReference type="Proteomes" id="UP001209878"/>
    </source>
</evidence>
<evidence type="ECO:0000256" key="9">
    <source>
        <dbReference type="ARBA" id="ARBA00022723"/>
    </source>
</evidence>
<evidence type="ECO:0000256" key="12">
    <source>
        <dbReference type="ARBA" id="ARBA00023034"/>
    </source>
</evidence>
<evidence type="ECO:0000256" key="5">
    <source>
        <dbReference type="ARBA" id="ARBA00017962"/>
    </source>
</evidence>
<evidence type="ECO:0000256" key="1">
    <source>
        <dbReference type="ARBA" id="ARBA00001936"/>
    </source>
</evidence>
<name>A0AAD9P1K7_RIDPI</name>
<evidence type="ECO:0000256" key="8">
    <source>
        <dbReference type="ARBA" id="ARBA00022692"/>
    </source>
</evidence>
<evidence type="ECO:0000256" key="18">
    <source>
        <dbReference type="ARBA" id="ARBA00032181"/>
    </source>
</evidence>
<dbReference type="GO" id="GO:0015020">
    <property type="term" value="F:glucuronosyltransferase activity"/>
    <property type="evidence" value="ECO:0007669"/>
    <property type="project" value="InterPro"/>
</dbReference>
<keyword evidence="10" id="KW-0735">Signal-anchor</keyword>
<comment type="similarity">
    <text evidence="4">Belongs to the glycosyltransferase 49 family.</text>
</comment>
<evidence type="ECO:0000256" key="10">
    <source>
        <dbReference type="ARBA" id="ARBA00022968"/>
    </source>
</evidence>
<evidence type="ECO:0000256" key="20">
    <source>
        <dbReference type="ARBA" id="ARBA00047852"/>
    </source>
</evidence>
<comment type="catalytic activity">
    <reaction evidence="20">
        <text>3-O-[beta-D-Xyl-(1-&gt;4)-Rib-ol-P-Rib-ol-P-3-beta-D-GalNAc-(1-&gt;3)-beta-D-GlcNAc-(1-&gt;4)-(O-6-P-alpha-D-Man)]-Thr-[protein] + UDP-alpha-D-glucuronate = 3-O-[beta-D-GlcA-(1-&gt;3)-beta-D-Xyl-(1-&gt;4)-Rib-ol-P-Rib-ol-P-3-beta-D-GalNAc-(1-&gt;3)-beta-D-GlcNAc-(1-&gt;4)-(O-6-P-alpha-D-Man)]-Thr-[protein] + UDP + H(+)</text>
        <dbReference type="Rhea" id="RHEA:46860"/>
        <dbReference type="Rhea" id="RHEA-COMP:15023"/>
        <dbReference type="Rhea" id="RHEA-COMP:17482"/>
        <dbReference type="ChEBI" id="CHEBI:15378"/>
        <dbReference type="ChEBI" id="CHEBI:58052"/>
        <dbReference type="ChEBI" id="CHEBI:58223"/>
        <dbReference type="ChEBI" id="CHEBI:142405"/>
        <dbReference type="ChEBI" id="CHEBI:177336"/>
    </reaction>
</comment>
<accession>A0AAD9P1K7</accession>
<evidence type="ECO:0000256" key="4">
    <source>
        <dbReference type="ARBA" id="ARBA00008539"/>
    </source>
</evidence>
<dbReference type="InterPro" id="IPR043189">
    <property type="entry name" value="B4GAT1"/>
</dbReference>
<evidence type="ECO:0000256" key="15">
    <source>
        <dbReference type="ARBA" id="ARBA00023211"/>
    </source>
</evidence>
<keyword evidence="14" id="KW-0325">Glycoprotein</keyword>
<keyword evidence="6" id="KW-0328">Glycosyltransferase</keyword>
<keyword evidence="15" id="KW-0464">Manganese</keyword>
<evidence type="ECO:0000256" key="19">
    <source>
        <dbReference type="ARBA" id="ARBA00033291"/>
    </source>
</evidence>
<comment type="cofactor">
    <cofactor evidence="1">
        <name>Mn(2+)</name>
        <dbReference type="ChEBI" id="CHEBI:29035"/>
    </cofactor>
</comment>
<evidence type="ECO:0000256" key="13">
    <source>
        <dbReference type="ARBA" id="ARBA00023136"/>
    </source>
</evidence>
<proteinExistence type="inferred from homology"/>
<comment type="pathway">
    <text evidence="3">Protein modification; protein glycosylation.</text>
</comment>
<evidence type="ECO:0000256" key="3">
    <source>
        <dbReference type="ARBA" id="ARBA00004922"/>
    </source>
</evidence>
<dbReference type="Gene3D" id="3.90.550.10">
    <property type="entry name" value="Spore Coat Polysaccharide Biosynthesis Protein SpsA, Chain A"/>
    <property type="match status" value="1"/>
</dbReference>
<dbReference type="PANTHER" id="PTHR46420">
    <property type="entry name" value="BETA-1,4-GLUCURONYLTRANSFERASE 1"/>
    <property type="match status" value="1"/>
</dbReference>
<keyword evidence="9" id="KW-0479">Metal-binding</keyword>
<evidence type="ECO:0000256" key="6">
    <source>
        <dbReference type="ARBA" id="ARBA00022676"/>
    </source>
</evidence>
<dbReference type="Proteomes" id="UP001209878">
    <property type="component" value="Unassembled WGS sequence"/>
</dbReference>
<evidence type="ECO:0000256" key="16">
    <source>
        <dbReference type="ARBA" id="ARBA00030723"/>
    </source>
</evidence>
<comment type="caution">
    <text evidence="22">The sequence shown here is derived from an EMBL/GenBank/DDBJ whole genome shotgun (WGS) entry which is preliminary data.</text>
</comment>
<evidence type="ECO:0000313" key="22">
    <source>
        <dbReference type="EMBL" id="KAK2186496.1"/>
    </source>
</evidence>
<comment type="subcellular location">
    <subcellularLocation>
        <location evidence="2">Golgi apparatus membrane</location>
        <topology evidence="2">Single-pass type II membrane protein</topology>
    </subcellularLocation>
</comment>
<keyword evidence="11 21" id="KW-1133">Transmembrane helix</keyword>
<keyword evidence="13 21" id="KW-0472">Membrane</keyword>
<keyword evidence="12" id="KW-0333">Golgi apparatus</keyword>
<evidence type="ECO:0000256" key="21">
    <source>
        <dbReference type="SAM" id="Phobius"/>
    </source>
</evidence>
<evidence type="ECO:0000256" key="7">
    <source>
        <dbReference type="ARBA" id="ARBA00022679"/>
    </source>
</evidence>
<evidence type="ECO:0000256" key="17">
    <source>
        <dbReference type="ARBA" id="ARBA00032175"/>
    </source>
</evidence>
<dbReference type="GO" id="GO:0035269">
    <property type="term" value="P:protein O-linked glycosylation via mannose"/>
    <property type="evidence" value="ECO:0007669"/>
    <property type="project" value="TreeGrafter"/>
</dbReference>
<keyword evidence="23" id="KW-1185">Reference proteome</keyword>
<dbReference type="InterPro" id="IPR029044">
    <property type="entry name" value="Nucleotide-diphossugar_trans"/>
</dbReference>
<protein>
    <recommendedName>
        <fullName evidence="5">Beta-1,4-glucuronyltransferase 1</fullName>
    </recommendedName>
    <alternativeName>
        <fullName evidence="16">I-beta-1,3-N-acetylglucosaminyltransferase</fullName>
    </alternativeName>
    <alternativeName>
        <fullName evidence="19">N-acetyllactosaminide beta-1,3-N-acetylglucosaminyltransferase</fullName>
    </alternativeName>
    <alternativeName>
        <fullName evidence="17">Poly-N-acetyllactosamine extension enzyme</fullName>
    </alternativeName>
    <alternativeName>
        <fullName evidence="18">UDP-GlcNAc:betaGal beta-1,3-N-acetylglucosaminyltransferase 1</fullName>
    </alternativeName>
</protein>
<evidence type="ECO:0000256" key="14">
    <source>
        <dbReference type="ARBA" id="ARBA00023180"/>
    </source>
</evidence>
<gene>
    <name evidence="22" type="ORF">NP493_198g03015</name>
</gene>
<dbReference type="GO" id="GO:0046872">
    <property type="term" value="F:metal ion binding"/>
    <property type="evidence" value="ECO:0007669"/>
    <property type="project" value="UniProtKB-KW"/>
</dbReference>
<feature type="transmembrane region" description="Helical" evidence="21">
    <location>
        <begin position="20"/>
        <end position="41"/>
    </location>
</feature>
<evidence type="ECO:0000256" key="11">
    <source>
        <dbReference type="ARBA" id="ARBA00022989"/>
    </source>
</evidence>
<dbReference type="Pfam" id="PF13896">
    <property type="entry name" value="Glyco_transf_49"/>
    <property type="match status" value="1"/>
</dbReference>
<dbReference type="AlphaFoldDB" id="A0AAD9P1K7"/>
<dbReference type="GO" id="GO:0000139">
    <property type="term" value="C:Golgi membrane"/>
    <property type="evidence" value="ECO:0007669"/>
    <property type="project" value="UniProtKB-SubCell"/>
</dbReference>
<organism evidence="22 23">
    <name type="scientific">Ridgeia piscesae</name>
    <name type="common">Tubeworm</name>
    <dbReference type="NCBI Taxonomy" id="27915"/>
    <lineage>
        <taxon>Eukaryota</taxon>
        <taxon>Metazoa</taxon>
        <taxon>Spiralia</taxon>
        <taxon>Lophotrochozoa</taxon>
        <taxon>Annelida</taxon>
        <taxon>Polychaeta</taxon>
        <taxon>Sedentaria</taxon>
        <taxon>Canalipalpata</taxon>
        <taxon>Sabellida</taxon>
        <taxon>Siboglinidae</taxon>
        <taxon>Ridgeia</taxon>
    </lineage>
</organism>
<sequence>MYRSRSLQQCIKMFTWGRLVLLLSVMLASLQLLYIVLLGRLEVYNARTKDSQTGEHQQQQIAHLIFSFNDAIKSSHVIDTSGQYRIVYFLHRSDWDRRHMNTSENLINNDVSVVTQCSANHLLHLLALREVWQGPISVAVFMSQPEAYTVLQTITELVHCFPAVRESVSIHLVCPLTSKDIPAIQPMTNISCDSIRTRMSSLNMTDALNYAAMAKYPNNLLRNVAKYAARTAYVFVIDIDMLPNTGLDTSLKKFLKQTTLERALDNKTVYVVPSFEIDTQAAIPKQKDKLLAMWQRGLVRPFYYELCWKCQRFTEYDRWRNLKHDSALQVSYEVKWQDPWEPFYIAPRNVPVFDERFKQYGFNRISQACELHVAGFKFTVLNNAFLVHHGYKKNTGFHLTKDIEQEQNRILFRLFKEELKTIYADSTRRCY</sequence>
<dbReference type="EMBL" id="JAODUO010000198">
    <property type="protein sequence ID" value="KAK2186496.1"/>
    <property type="molecule type" value="Genomic_DNA"/>
</dbReference>